<evidence type="ECO:0000256" key="2">
    <source>
        <dbReference type="SAM" id="Phobius"/>
    </source>
</evidence>
<protein>
    <recommendedName>
        <fullName evidence="5">Septum formation initiator</fullName>
    </recommendedName>
</protein>
<accession>A0ABS6WTB2</accession>
<feature type="coiled-coil region" evidence="1">
    <location>
        <begin position="39"/>
        <end position="69"/>
    </location>
</feature>
<keyword evidence="2" id="KW-0812">Transmembrane</keyword>
<evidence type="ECO:0000313" key="3">
    <source>
        <dbReference type="EMBL" id="MBW3099201.1"/>
    </source>
</evidence>
<dbReference type="EMBL" id="JAHWQX010000006">
    <property type="protein sequence ID" value="MBW3099201.1"/>
    <property type="molecule type" value="Genomic_DNA"/>
</dbReference>
<evidence type="ECO:0000313" key="4">
    <source>
        <dbReference type="Proteomes" id="UP001430804"/>
    </source>
</evidence>
<proteinExistence type="predicted"/>
<keyword evidence="2" id="KW-1133">Transmembrane helix</keyword>
<dbReference type="Proteomes" id="UP001430804">
    <property type="component" value="Unassembled WGS sequence"/>
</dbReference>
<gene>
    <name evidence="3" type="ORF">KY465_18115</name>
</gene>
<comment type="caution">
    <text evidence="3">The sequence shown here is derived from an EMBL/GenBank/DDBJ whole genome shotgun (WGS) entry which is preliminary data.</text>
</comment>
<sequence>MLKLIPGAKWLPLIGGALLGAVAVSGPIWLIASHSGAVAERNRIEAKAARAALERIEEMEKNNAEFRNLPDRERCAAFMRDSGLPVSECDD</sequence>
<keyword evidence="1" id="KW-0175">Coiled coil</keyword>
<keyword evidence="2" id="KW-0472">Membrane</keyword>
<evidence type="ECO:0008006" key="5">
    <source>
        <dbReference type="Google" id="ProtNLM"/>
    </source>
</evidence>
<feature type="transmembrane region" description="Helical" evidence="2">
    <location>
        <begin position="12"/>
        <end position="32"/>
    </location>
</feature>
<keyword evidence="4" id="KW-1185">Reference proteome</keyword>
<name>A0ABS6WTB2_9HYPH</name>
<reference evidence="3" key="1">
    <citation type="submission" date="2021-07" db="EMBL/GenBank/DDBJ databases">
        <title>Pseudohoeflea marina sp. nov. a polyhydroxyalcanoate-producing bacterium.</title>
        <authorList>
            <person name="Zheng W."/>
            <person name="Yu S."/>
            <person name="Huang Y."/>
        </authorList>
    </citation>
    <scope>NUCLEOTIDE SEQUENCE</scope>
    <source>
        <strain evidence="3">DP4N28-3</strain>
    </source>
</reference>
<organism evidence="3 4">
    <name type="scientific">Pseudohoeflea coraliihabitans</name>
    <dbReference type="NCBI Taxonomy" id="2860393"/>
    <lineage>
        <taxon>Bacteria</taxon>
        <taxon>Pseudomonadati</taxon>
        <taxon>Pseudomonadota</taxon>
        <taxon>Alphaproteobacteria</taxon>
        <taxon>Hyphomicrobiales</taxon>
        <taxon>Rhizobiaceae</taxon>
        <taxon>Pseudohoeflea</taxon>
    </lineage>
</organism>
<evidence type="ECO:0000256" key="1">
    <source>
        <dbReference type="SAM" id="Coils"/>
    </source>
</evidence>